<dbReference type="PANTHER" id="PTHR30461:SF23">
    <property type="entry name" value="DNA RECOMBINASE-RELATED"/>
    <property type="match status" value="1"/>
</dbReference>
<organism evidence="4 5">
    <name type="scientific">Candidatus Wolfebacteria bacterium GW2011_GWC1_37_10</name>
    <dbReference type="NCBI Taxonomy" id="1619010"/>
    <lineage>
        <taxon>Bacteria</taxon>
        <taxon>Candidatus Wolfeibacteriota</taxon>
    </lineage>
</organism>
<dbReference type="SUPFAM" id="SSF53041">
    <property type="entry name" value="Resolvase-like"/>
    <property type="match status" value="1"/>
</dbReference>
<comment type="caution">
    <text evidence="4">The sequence shown here is derived from an EMBL/GenBank/DDBJ whole genome shotgun (WGS) entry which is preliminary data.</text>
</comment>
<dbReference type="PANTHER" id="PTHR30461">
    <property type="entry name" value="DNA-INVERTASE FROM LAMBDOID PROPHAGE"/>
    <property type="match status" value="1"/>
</dbReference>
<dbReference type="Gene3D" id="3.90.1750.20">
    <property type="entry name" value="Putative Large Serine Recombinase, Chain B, Domain 2"/>
    <property type="match status" value="1"/>
</dbReference>
<dbReference type="Pfam" id="PF07508">
    <property type="entry name" value="Recombinase"/>
    <property type="match status" value="1"/>
</dbReference>
<reference evidence="4 5" key="1">
    <citation type="journal article" date="2015" name="Nature">
        <title>rRNA introns, odd ribosomes, and small enigmatic genomes across a large radiation of phyla.</title>
        <authorList>
            <person name="Brown C.T."/>
            <person name="Hug L.A."/>
            <person name="Thomas B.C."/>
            <person name="Sharon I."/>
            <person name="Castelle C.J."/>
            <person name="Singh A."/>
            <person name="Wilkins M.J."/>
            <person name="Williams K.H."/>
            <person name="Banfield J.F."/>
        </authorList>
    </citation>
    <scope>NUCLEOTIDE SEQUENCE [LARGE SCALE GENOMIC DNA]</scope>
</reference>
<dbReference type="AlphaFoldDB" id="A0A0G0G012"/>
<keyword evidence="1" id="KW-0175">Coiled coil</keyword>
<evidence type="ECO:0000259" key="2">
    <source>
        <dbReference type="PROSITE" id="PS51736"/>
    </source>
</evidence>
<dbReference type="InterPro" id="IPR038109">
    <property type="entry name" value="DNA_bind_recomb_sf"/>
</dbReference>
<accession>A0A0G0G012</accession>
<dbReference type="Pfam" id="PF00239">
    <property type="entry name" value="Resolvase"/>
    <property type="match status" value="1"/>
</dbReference>
<gene>
    <name evidence="4" type="ORF">US36_C0001G0001</name>
</gene>
<protein>
    <submittedName>
        <fullName evidence="4">Recombinase</fullName>
    </submittedName>
</protein>
<dbReference type="Pfam" id="PF13408">
    <property type="entry name" value="Zn_ribbon_recom"/>
    <property type="match status" value="1"/>
</dbReference>
<dbReference type="GO" id="GO:0000150">
    <property type="term" value="F:DNA strand exchange activity"/>
    <property type="evidence" value="ECO:0007669"/>
    <property type="project" value="InterPro"/>
</dbReference>
<evidence type="ECO:0000259" key="3">
    <source>
        <dbReference type="PROSITE" id="PS51737"/>
    </source>
</evidence>
<dbReference type="InterPro" id="IPR011109">
    <property type="entry name" value="DNA_bind_recombinase_dom"/>
</dbReference>
<proteinExistence type="predicted"/>
<dbReference type="SMART" id="SM00857">
    <property type="entry name" value="Resolvase"/>
    <property type="match status" value="1"/>
</dbReference>
<dbReference type="Proteomes" id="UP000034044">
    <property type="component" value="Unassembled WGS sequence"/>
</dbReference>
<evidence type="ECO:0000313" key="4">
    <source>
        <dbReference type="EMBL" id="KKQ23392.1"/>
    </source>
</evidence>
<sequence>MNNEQHKFFLYARKSTDVEDKQVLSIEAQITELRTFAKQNNLDVVEEFVEKQSAKIPGRTIFGNMLKRIEQGEADGILAWHPDRLARNSVDGGQIIYLIDCGRIAAMKFPQFWFEPTPQGKFMLNIAFGQSKYYVDSLSENTKRGLRQKVRRGEYPSVAPIGYINDVRTKSIVVDRKKAKVIKAVFEFYAKGNARLEDVSDFLAQRGIFSRGGKRIHKTRATFILSNPFYTGLFKYGGELHEGKYEPIITKKLFDSAQEILKQRGKPRHKQKNEPQAFCGLIECAECGMMITAEKQKGHIYYRCTKKKIKCSQPYTREEELDRQLSSLIQKVSLRADWAEKLLEMAEKDKAVSAQSVSAFVLESQNQIRAIQTKLQRLLGGYLEQDIEREIYREEKSKLLLEKKSLDEKMARIEQKQNDWLEPFQNWIKVATTLVKIASRGRIGRAKIGKFDIGVLDRNRTCTASFGGRYCIHSTTRTINNPPTRYILNSNFMYTTSLGDGE</sequence>
<dbReference type="InterPro" id="IPR006119">
    <property type="entry name" value="Resolv_N"/>
</dbReference>
<dbReference type="PROSITE" id="PS51737">
    <property type="entry name" value="RECOMBINASE_DNA_BIND"/>
    <property type="match status" value="1"/>
</dbReference>
<evidence type="ECO:0000313" key="5">
    <source>
        <dbReference type="Proteomes" id="UP000034044"/>
    </source>
</evidence>
<dbReference type="Gene3D" id="3.40.50.1390">
    <property type="entry name" value="Resolvase, N-terminal catalytic domain"/>
    <property type="match status" value="1"/>
</dbReference>
<dbReference type="PROSITE" id="PS51736">
    <property type="entry name" value="RECOMBINASES_3"/>
    <property type="match status" value="1"/>
</dbReference>
<name>A0A0G0G012_9BACT</name>
<dbReference type="CDD" id="cd00338">
    <property type="entry name" value="Ser_Recombinase"/>
    <property type="match status" value="1"/>
</dbReference>
<dbReference type="InterPro" id="IPR050639">
    <property type="entry name" value="SSR_resolvase"/>
</dbReference>
<dbReference type="GO" id="GO:0003677">
    <property type="term" value="F:DNA binding"/>
    <property type="evidence" value="ECO:0007669"/>
    <property type="project" value="InterPro"/>
</dbReference>
<dbReference type="EMBL" id="LBSR01000001">
    <property type="protein sequence ID" value="KKQ23392.1"/>
    <property type="molecule type" value="Genomic_DNA"/>
</dbReference>
<evidence type="ECO:0000256" key="1">
    <source>
        <dbReference type="SAM" id="Coils"/>
    </source>
</evidence>
<dbReference type="InterPro" id="IPR025827">
    <property type="entry name" value="Zn_ribbon_recom_dom"/>
</dbReference>
<feature type="domain" description="Recombinase" evidence="3">
    <location>
        <begin position="160"/>
        <end position="267"/>
    </location>
</feature>
<feature type="domain" description="Resolvase/invertase-type recombinase catalytic" evidence="2">
    <location>
        <begin position="7"/>
        <end position="153"/>
    </location>
</feature>
<feature type="coiled-coil region" evidence="1">
    <location>
        <begin position="389"/>
        <end position="416"/>
    </location>
</feature>
<dbReference type="InterPro" id="IPR036162">
    <property type="entry name" value="Resolvase-like_N_sf"/>
</dbReference>